<dbReference type="SUPFAM" id="SSF88659">
    <property type="entry name" value="Sigma3 and sigma4 domains of RNA polymerase sigma factors"/>
    <property type="match status" value="1"/>
</dbReference>
<dbReference type="InterPro" id="IPR039425">
    <property type="entry name" value="RNA_pol_sigma-70-like"/>
</dbReference>
<evidence type="ECO:0008006" key="9">
    <source>
        <dbReference type="Google" id="ProtNLM"/>
    </source>
</evidence>
<proteinExistence type="inferred from homology"/>
<evidence type="ECO:0000259" key="6">
    <source>
        <dbReference type="Pfam" id="PF08281"/>
    </source>
</evidence>
<evidence type="ECO:0000256" key="3">
    <source>
        <dbReference type="ARBA" id="ARBA00023082"/>
    </source>
</evidence>
<dbReference type="EMBL" id="PRDK01000006">
    <property type="protein sequence ID" value="MBE8714341.1"/>
    <property type="molecule type" value="Genomic_DNA"/>
</dbReference>
<dbReference type="InterPro" id="IPR036388">
    <property type="entry name" value="WH-like_DNA-bd_sf"/>
</dbReference>
<dbReference type="Proteomes" id="UP000616201">
    <property type="component" value="Unassembled WGS sequence"/>
</dbReference>
<evidence type="ECO:0000256" key="1">
    <source>
        <dbReference type="ARBA" id="ARBA00010641"/>
    </source>
</evidence>
<evidence type="ECO:0000256" key="4">
    <source>
        <dbReference type="ARBA" id="ARBA00023163"/>
    </source>
</evidence>
<evidence type="ECO:0000259" key="5">
    <source>
        <dbReference type="Pfam" id="PF04542"/>
    </source>
</evidence>
<dbReference type="Pfam" id="PF08281">
    <property type="entry name" value="Sigma70_r4_2"/>
    <property type="match status" value="1"/>
</dbReference>
<dbReference type="AlphaFoldDB" id="A0A928YQK7"/>
<feature type="domain" description="RNA polymerase sigma factor 70 region 4 type 2" evidence="6">
    <location>
        <begin position="125"/>
        <end position="169"/>
    </location>
</feature>
<reference evidence="7" key="1">
    <citation type="submission" date="2018-02" db="EMBL/GenBank/DDBJ databases">
        <authorList>
            <person name="Vasarhelyi B.M."/>
            <person name="Deshmukh S."/>
            <person name="Balint B."/>
            <person name="Kukolya J."/>
        </authorList>
    </citation>
    <scope>NUCLEOTIDE SEQUENCE</scope>
    <source>
        <strain evidence="7">KB22</strain>
    </source>
</reference>
<evidence type="ECO:0000313" key="7">
    <source>
        <dbReference type="EMBL" id="MBE8714341.1"/>
    </source>
</evidence>
<dbReference type="Gene3D" id="1.10.10.10">
    <property type="entry name" value="Winged helix-like DNA-binding domain superfamily/Winged helix DNA-binding domain"/>
    <property type="match status" value="1"/>
</dbReference>
<comment type="similarity">
    <text evidence="1">Belongs to the sigma-70 factor family. ECF subfamily.</text>
</comment>
<dbReference type="NCBIfam" id="TIGR02937">
    <property type="entry name" value="sigma70-ECF"/>
    <property type="match status" value="1"/>
</dbReference>
<dbReference type="InterPro" id="IPR013324">
    <property type="entry name" value="RNA_pol_sigma_r3/r4-like"/>
</dbReference>
<keyword evidence="2" id="KW-0805">Transcription regulation</keyword>
<feature type="domain" description="RNA polymerase sigma-70 region 2" evidence="5">
    <location>
        <begin position="29"/>
        <end position="92"/>
    </location>
</feature>
<evidence type="ECO:0000256" key="2">
    <source>
        <dbReference type="ARBA" id="ARBA00023015"/>
    </source>
</evidence>
<protein>
    <recommendedName>
        <fullName evidence="9">RNA polymerase sigma-70 factor, ECF subfamily</fullName>
    </recommendedName>
</protein>
<gene>
    <name evidence="7" type="ORF">C4F49_11665</name>
</gene>
<dbReference type="Pfam" id="PF04542">
    <property type="entry name" value="Sigma70_r2"/>
    <property type="match status" value="1"/>
</dbReference>
<keyword evidence="4" id="KW-0804">Transcription</keyword>
<dbReference type="Gene3D" id="1.10.1740.10">
    <property type="match status" value="1"/>
</dbReference>
<dbReference type="InterPro" id="IPR007627">
    <property type="entry name" value="RNA_pol_sigma70_r2"/>
</dbReference>
<dbReference type="InterPro" id="IPR013249">
    <property type="entry name" value="RNA_pol_sigma70_r4_t2"/>
</dbReference>
<dbReference type="PANTHER" id="PTHR43133">
    <property type="entry name" value="RNA POLYMERASE ECF-TYPE SIGMA FACTO"/>
    <property type="match status" value="1"/>
</dbReference>
<dbReference type="InterPro" id="IPR014284">
    <property type="entry name" value="RNA_pol_sigma-70_dom"/>
</dbReference>
<dbReference type="GO" id="GO:0016987">
    <property type="term" value="F:sigma factor activity"/>
    <property type="evidence" value="ECO:0007669"/>
    <property type="project" value="UniProtKB-KW"/>
</dbReference>
<keyword evidence="3" id="KW-0731">Sigma factor</keyword>
<organism evidence="7 8">
    <name type="scientific">Sphingobacterium hungaricum</name>
    <dbReference type="NCBI Taxonomy" id="2082723"/>
    <lineage>
        <taxon>Bacteria</taxon>
        <taxon>Pseudomonadati</taxon>
        <taxon>Bacteroidota</taxon>
        <taxon>Sphingobacteriia</taxon>
        <taxon>Sphingobacteriales</taxon>
        <taxon>Sphingobacteriaceae</taxon>
        <taxon>Sphingobacterium</taxon>
    </lineage>
</organism>
<evidence type="ECO:0000313" key="8">
    <source>
        <dbReference type="Proteomes" id="UP000616201"/>
    </source>
</evidence>
<name>A0A928YQK7_9SPHI</name>
<accession>A0A928YQK7</accession>
<sequence>MNRFKTEISEKEFVKFREGDPSVFRKIFDLFHKPIFHYIYSFTKNREDSEELVQEVFTTLFLKRDSLTDSSGLYPYLFVVSKRMMISDFRKRVVKAKYRDHLAQEWSEESRITEEQIHAADLSRTLELAMNELSVKEQEVYRLNKLEGFSYHEIADRSGVSKNTIKNQLISASKKIKWKIEKIYSLIFFLFFL</sequence>
<dbReference type="RefSeq" id="WP_196936411.1">
    <property type="nucleotide sequence ID" value="NZ_MU158698.1"/>
</dbReference>
<keyword evidence="8" id="KW-1185">Reference proteome</keyword>
<dbReference type="GO" id="GO:0006352">
    <property type="term" value="P:DNA-templated transcription initiation"/>
    <property type="evidence" value="ECO:0007669"/>
    <property type="project" value="InterPro"/>
</dbReference>
<dbReference type="PANTHER" id="PTHR43133:SF46">
    <property type="entry name" value="RNA POLYMERASE SIGMA-70 FACTOR ECF SUBFAMILY"/>
    <property type="match status" value="1"/>
</dbReference>
<dbReference type="InterPro" id="IPR013325">
    <property type="entry name" value="RNA_pol_sigma_r2"/>
</dbReference>
<dbReference type="SUPFAM" id="SSF88946">
    <property type="entry name" value="Sigma2 domain of RNA polymerase sigma factors"/>
    <property type="match status" value="1"/>
</dbReference>
<dbReference type="GO" id="GO:0003677">
    <property type="term" value="F:DNA binding"/>
    <property type="evidence" value="ECO:0007669"/>
    <property type="project" value="InterPro"/>
</dbReference>
<comment type="caution">
    <text evidence="7">The sequence shown here is derived from an EMBL/GenBank/DDBJ whole genome shotgun (WGS) entry which is preliminary data.</text>
</comment>